<protein>
    <recommendedName>
        <fullName evidence="4">SCP domain-containing protein</fullName>
    </recommendedName>
</protein>
<keyword evidence="3" id="KW-1185">Reference proteome</keyword>
<name>A0A368GYJ1_ANCCA</name>
<gene>
    <name evidence="2" type="ORF">ANCCAN_05424</name>
</gene>
<organism evidence="2 3">
    <name type="scientific">Ancylostoma caninum</name>
    <name type="common">Dog hookworm</name>
    <dbReference type="NCBI Taxonomy" id="29170"/>
    <lineage>
        <taxon>Eukaryota</taxon>
        <taxon>Metazoa</taxon>
        <taxon>Ecdysozoa</taxon>
        <taxon>Nematoda</taxon>
        <taxon>Chromadorea</taxon>
        <taxon>Rhabditida</taxon>
        <taxon>Rhabditina</taxon>
        <taxon>Rhabditomorpha</taxon>
        <taxon>Strongyloidea</taxon>
        <taxon>Ancylostomatidae</taxon>
        <taxon>Ancylostomatinae</taxon>
        <taxon>Ancylostoma</taxon>
    </lineage>
</organism>
<proteinExistence type="predicted"/>
<feature type="chain" id="PRO_5016975689" description="SCP domain-containing protein" evidence="1">
    <location>
        <begin position="17"/>
        <end position="191"/>
    </location>
</feature>
<reference evidence="2 3" key="1">
    <citation type="submission" date="2014-10" db="EMBL/GenBank/DDBJ databases">
        <title>Draft genome of the hookworm Ancylostoma caninum.</title>
        <authorList>
            <person name="Mitreva M."/>
        </authorList>
    </citation>
    <scope>NUCLEOTIDE SEQUENCE [LARGE SCALE GENOMIC DNA]</scope>
    <source>
        <strain evidence="2 3">Baltimore</strain>
    </source>
</reference>
<comment type="caution">
    <text evidence="2">The sequence shown here is derived from an EMBL/GenBank/DDBJ whole genome shotgun (WGS) entry which is preliminary data.</text>
</comment>
<evidence type="ECO:0000256" key="1">
    <source>
        <dbReference type="SAM" id="SignalP"/>
    </source>
</evidence>
<dbReference type="Proteomes" id="UP000252519">
    <property type="component" value="Unassembled WGS sequence"/>
</dbReference>
<evidence type="ECO:0008006" key="4">
    <source>
        <dbReference type="Google" id="ProtNLM"/>
    </source>
</evidence>
<dbReference type="EMBL" id="JOJR01000046">
    <property type="protein sequence ID" value="RCN48429.1"/>
    <property type="molecule type" value="Genomic_DNA"/>
</dbReference>
<evidence type="ECO:0000313" key="3">
    <source>
        <dbReference type="Proteomes" id="UP000252519"/>
    </source>
</evidence>
<dbReference type="Gene3D" id="3.40.33.10">
    <property type="entry name" value="CAP"/>
    <property type="match status" value="1"/>
</dbReference>
<accession>A0A368GYJ1</accession>
<sequence length="191" mass="21104">MIASYLVAFGVSLVASAPTQSPDLLCPNSTFDKDIIEEYVIRSINDARYKILSGLQLNGPWQGRDEWSSETQGYGKKLPLGKTMNLVEYDCQLEQEAKAALNPNCTYDIPNAPVGKTGIFYNKDIDWDVPEIGSAVAEWLEEIDEFAVSDHAISDTNVTFQDNTLREYLSVSLDLPSPKLDVLKCSASTTV</sequence>
<dbReference type="AlphaFoldDB" id="A0A368GYJ1"/>
<evidence type="ECO:0000313" key="2">
    <source>
        <dbReference type="EMBL" id="RCN48429.1"/>
    </source>
</evidence>
<feature type="signal peptide" evidence="1">
    <location>
        <begin position="1"/>
        <end position="16"/>
    </location>
</feature>
<keyword evidence="1" id="KW-0732">Signal</keyword>
<dbReference type="InterPro" id="IPR035940">
    <property type="entry name" value="CAP_sf"/>
</dbReference>